<dbReference type="InterPro" id="IPR018247">
    <property type="entry name" value="EF_Hand_1_Ca_BS"/>
</dbReference>
<sequence length="164" mass="18696">MKKLVLLAACMMLASPLQAEPAYDPQASADRTMKVKDANSDGVIDPAEYEHVAVIQFNKIDIDGDGMISGEEMFAHRYAGRSEMDIKSPEVKKSIITNIMKRWDANKDGQISMDEKLEPVRNDFMRIDRDLDKKITREEVVSFWERKQAELKKSQQEGSGKDRD</sequence>
<dbReference type="Pfam" id="PF13202">
    <property type="entry name" value="EF-hand_5"/>
    <property type="match status" value="1"/>
</dbReference>
<evidence type="ECO:0000259" key="2">
    <source>
        <dbReference type="PROSITE" id="PS50222"/>
    </source>
</evidence>
<dbReference type="PROSITE" id="PS00018">
    <property type="entry name" value="EF_HAND_1"/>
    <property type="match status" value="2"/>
</dbReference>
<dbReference type="CDD" id="cd00051">
    <property type="entry name" value="EFh"/>
    <property type="match status" value="1"/>
</dbReference>
<evidence type="ECO:0000313" key="3">
    <source>
        <dbReference type="EMBL" id="ATX80911.1"/>
    </source>
</evidence>
<evidence type="ECO:0000256" key="1">
    <source>
        <dbReference type="SAM" id="SignalP"/>
    </source>
</evidence>
<dbReference type="SUPFAM" id="SSF47473">
    <property type="entry name" value="EF-hand"/>
    <property type="match status" value="1"/>
</dbReference>
<dbReference type="GO" id="GO:0005509">
    <property type="term" value="F:calcium ion binding"/>
    <property type="evidence" value="ECO:0007669"/>
    <property type="project" value="InterPro"/>
</dbReference>
<dbReference type="OrthoDB" id="5294429at2"/>
<keyword evidence="1" id="KW-0732">Signal</keyword>
<dbReference type="RefSeq" id="WP_100264448.1">
    <property type="nucleotide sequence ID" value="NZ_CP018800.1"/>
</dbReference>
<reference evidence="3 4" key="1">
    <citation type="submission" date="2016-12" db="EMBL/GenBank/DDBJ databases">
        <title>Isolation and genomic insights into novel planktonic Zetaproteobacteria from stratified waters of the Chesapeake Bay.</title>
        <authorList>
            <person name="McAllister S.M."/>
            <person name="Kato S."/>
            <person name="Chan C.S."/>
            <person name="Chiu B.K."/>
            <person name="Field E.K."/>
        </authorList>
    </citation>
    <scope>NUCLEOTIDE SEQUENCE [LARGE SCALE GENOMIC DNA]</scope>
    <source>
        <strain evidence="3 4">CP-8</strain>
    </source>
</reference>
<proteinExistence type="predicted"/>
<dbReference type="InterPro" id="IPR011992">
    <property type="entry name" value="EF-hand-dom_pair"/>
</dbReference>
<protein>
    <submittedName>
        <fullName evidence="3">EF hand</fullName>
    </submittedName>
</protein>
<dbReference type="EMBL" id="CP018800">
    <property type="protein sequence ID" value="ATX80911.1"/>
    <property type="molecule type" value="Genomic_DNA"/>
</dbReference>
<feature type="domain" description="EF-hand" evidence="2">
    <location>
        <begin position="24"/>
        <end position="59"/>
    </location>
</feature>
<feature type="chain" id="PRO_5014907625" evidence="1">
    <location>
        <begin position="20"/>
        <end position="164"/>
    </location>
</feature>
<dbReference type="Gene3D" id="1.10.238.10">
    <property type="entry name" value="EF-hand"/>
    <property type="match status" value="2"/>
</dbReference>
<dbReference type="Proteomes" id="UP000231637">
    <property type="component" value="Chromosome"/>
</dbReference>
<gene>
    <name evidence="3" type="ORF">Ga0123462_0032</name>
</gene>
<dbReference type="PROSITE" id="PS50222">
    <property type="entry name" value="EF_HAND_2"/>
    <property type="match status" value="2"/>
</dbReference>
<dbReference type="InterPro" id="IPR002048">
    <property type="entry name" value="EF_hand_dom"/>
</dbReference>
<name>A0A2K8L4Y9_9PROT</name>
<feature type="domain" description="EF-hand" evidence="2">
    <location>
        <begin position="115"/>
        <end position="150"/>
    </location>
</feature>
<dbReference type="KEGG" id="mfn:Ga0123462_0032"/>
<accession>A0A2K8L4Y9</accession>
<dbReference type="AlphaFoldDB" id="A0A2K8L4Y9"/>
<organism evidence="3 4">
    <name type="scientific">Mariprofundus ferrinatatus</name>
    <dbReference type="NCBI Taxonomy" id="1921087"/>
    <lineage>
        <taxon>Bacteria</taxon>
        <taxon>Pseudomonadati</taxon>
        <taxon>Pseudomonadota</taxon>
        <taxon>Candidatius Mariprofundia</taxon>
        <taxon>Mariprofundales</taxon>
        <taxon>Mariprofundaceae</taxon>
        <taxon>Mariprofundus</taxon>
    </lineage>
</organism>
<dbReference type="Pfam" id="PF13499">
    <property type="entry name" value="EF-hand_7"/>
    <property type="match status" value="1"/>
</dbReference>
<feature type="signal peptide" evidence="1">
    <location>
        <begin position="1"/>
        <end position="19"/>
    </location>
</feature>
<evidence type="ECO:0000313" key="4">
    <source>
        <dbReference type="Proteomes" id="UP000231637"/>
    </source>
</evidence>
<keyword evidence="4" id="KW-1185">Reference proteome</keyword>